<evidence type="ECO:0000259" key="2">
    <source>
        <dbReference type="Pfam" id="PF13191"/>
    </source>
</evidence>
<protein>
    <recommendedName>
        <fullName evidence="2">Orc1-like AAA ATPase domain-containing protein</fullName>
    </recommendedName>
</protein>
<feature type="compositionally biased region" description="Basic residues" evidence="1">
    <location>
        <begin position="400"/>
        <end position="412"/>
    </location>
</feature>
<dbReference type="EMBL" id="CP001643">
    <property type="protein sequence ID" value="ACU84479.1"/>
    <property type="molecule type" value="Genomic_DNA"/>
</dbReference>
<accession>C7MI53</accession>
<dbReference type="eggNOG" id="COG1672">
    <property type="taxonomic scope" value="Bacteria"/>
</dbReference>
<feature type="region of interest" description="Disordered" evidence="1">
    <location>
        <begin position="385"/>
        <end position="412"/>
    </location>
</feature>
<reference evidence="3 4" key="1">
    <citation type="journal article" date="2009" name="Stand. Genomic Sci.">
        <title>Complete genome sequence of Brachybacterium faecium type strain (Schefferle 6-10).</title>
        <authorList>
            <person name="Lapidus A."/>
            <person name="Pukall R."/>
            <person name="Labuttii K."/>
            <person name="Copeland A."/>
            <person name="Del Rio T.G."/>
            <person name="Nolan M."/>
            <person name="Chen F."/>
            <person name="Lucas S."/>
            <person name="Tice H."/>
            <person name="Cheng J.F."/>
            <person name="Bruce D."/>
            <person name="Goodwin L."/>
            <person name="Pitluck S."/>
            <person name="Rohde M."/>
            <person name="Goker M."/>
            <person name="Pati A."/>
            <person name="Ivanova N."/>
            <person name="Mavrommatis K."/>
            <person name="Chen A."/>
            <person name="Palaniappan K."/>
            <person name="D'haeseleer P."/>
            <person name="Chain P."/>
            <person name="Bristow J."/>
            <person name="Eisen J.A."/>
            <person name="Markowitz V."/>
            <person name="Hugenholtz P."/>
            <person name="Kyrpides N.C."/>
            <person name="Klenk H.P."/>
        </authorList>
    </citation>
    <scope>NUCLEOTIDE SEQUENCE [LARGE SCALE GENOMIC DNA]</scope>
    <source>
        <strain evidence="4">ATCC 43885 / DSM 4810 / JCM 11609 / LMG 19847 / NBRC 14762 / NCIMB 9860 / 6-10</strain>
    </source>
</reference>
<evidence type="ECO:0000256" key="1">
    <source>
        <dbReference type="SAM" id="MobiDB-lite"/>
    </source>
</evidence>
<organism evidence="3 4">
    <name type="scientific">Brachybacterium faecium (strain ATCC 43885 / DSM 4810 / JCM 11609 / LMG 19847 / NBRC 14762 / NCIMB 9860 / 6-10)</name>
    <dbReference type="NCBI Taxonomy" id="446465"/>
    <lineage>
        <taxon>Bacteria</taxon>
        <taxon>Bacillati</taxon>
        <taxon>Actinomycetota</taxon>
        <taxon>Actinomycetes</taxon>
        <taxon>Micrococcales</taxon>
        <taxon>Dermabacteraceae</taxon>
        <taxon>Brachybacterium</taxon>
    </lineage>
</organism>
<feature type="domain" description="Orc1-like AAA ATPase" evidence="2">
    <location>
        <begin position="36"/>
        <end position="185"/>
    </location>
</feature>
<name>C7MI53_BRAFD</name>
<dbReference type="PATRIC" id="fig|446465.5.peg.603"/>
<dbReference type="OrthoDB" id="2020141at2"/>
<dbReference type="Pfam" id="PF13191">
    <property type="entry name" value="AAA_16"/>
    <property type="match status" value="1"/>
</dbReference>
<dbReference type="Proteomes" id="UP000001919">
    <property type="component" value="Chromosome"/>
</dbReference>
<dbReference type="Gene3D" id="3.40.50.300">
    <property type="entry name" value="P-loop containing nucleotide triphosphate hydrolases"/>
    <property type="match status" value="1"/>
</dbReference>
<sequence length="412" mass="44585">MATSSSTPSTTGHGPHSAPHGGNPFTPGFGLTPMILAGRDVAIEEFTAALAGNVPEARAILISGARGSGKTVLLTEFRELALDAGWTDLRMHTSSTSLTDELRSQAIARLRELDPEAETSHLTSARISALSASRDVVQRYEGEGEVLTTVLDRLAALTDEDGGGLLITLDELQSVDRDQLHALTQHVQDLIGSGHAVAFIAAGVRTGVDALLDHERTTFLRRAHRIEVGSVDVGTAAEAIRMTIADTAKTITPEAAVLAGEISQGYPYLIQLIGSKAWQHSGDAETIEIEDVRRARDTVVAAMIKNVHGPALRGLSARKREYLRAMLEDEGPSAVGDIARRMAIDPRNQSTYRERLIEDDLIRPAGRGFVEFSLPYLAEALRHEEREGVGADIEPDRGLTRSHRSRRDPRPR</sequence>
<dbReference type="InterPro" id="IPR041664">
    <property type="entry name" value="AAA_16"/>
</dbReference>
<keyword evidence="4" id="KW-1185">Reference proteome</keyword>
<evidence type="ECO:0000313" key="3">
    <source>
        <dbReference type="EMBL" id="ACU84479.1"/>
    </source>
</evidence>
<feature type="compositionally biased region" description="Low complexity" evidence="1">
    <location>
        <begin position="1"/>
        <end position="17"/>
    </location>
</feature>
<dbReference type="PANTHER" id="PTHR34301:SF8">
    <property type="entry name" value="ATPASE DOMAIN-CONTAINING PROTEIN"/>
    <property type="match status" value="1"/>
</dbReference>
<feature type="compositionally biased region" description="Basic and acidic residues" evidence="1">
    <location>
        <begin position="385"/>
        <end position="399"/>
    </location>
</feature>
<dbReference type="AlphaFoldDB" id="C7MI53"/>
<gene>
    <name evidence="3" type="ordered locus">Bfae_06140</name>
</gene>
<dbReference type="SUPFAM" id="SSF52540">
    <property type="entry name" value="P-loop containing nucleoside triphosphate hydrolases"/>
    <property type="match status" value="1"/>
</dbReference>
<dbReference type="HOGENOM" id="CLU_058580_1_0_11"/>
<proteinExistence type="predicted"/>
<dbReference type="STRING" id="446465.Bfae_06140"/>
<dbReference type="KEGG" id="bfa:Bfae_06140"/>
<evidence type="ECO:0000313" key="4">
    <source>
        <dbReference type="Proteomes" id="UP000001919"/>
    </source>
</evidence>
<feature type="region of interest" description="Disordered" evidence="1">
    <location>
        <begin position="1"/>
        <end position="26"/>
    </location>
</feature>
<dbReference type="PANTHER" id="PTHR34301">
    <property type="entry name" value="DNA-BINDING PROTEIN-RELATED"/>
    <property type="match status" value="1"/>
</dbReference>
<dbReference type="InterPro" id="IPR027417">
    <property type="entry name" value="P-loop_NTPase"/>
</dbReference>